<evidence type="ECO:0000256" key="3">
    <source>
        <dbReference type="ARBA" id="ARBA00023295"/>
    </source>
</evidence>
<evidence type="ECO:0000256" key="4">
    <source>
        <dbReference type="PROSITE-ProRule" id="PRU10055"/>
    </source>
</evidence>
<dbReference type="InterPro" id="IPR001360">
    <property type="entry name" value="Glyco_hydro_1"/>
</dbReference>
<dbReference type="InterPro" id="IPR017853">
    <property type="entry name" value="GH"/>
</dbReference>
<comment type="caution">
    <text evidence="6">The sequence shown here is derived from an EMBL/GenBank/DDBJ whole genome shotgun (WGS) entry which is preliminary data.</text>
</comment>
<dbReference type="Pfam" id="PF00232">
    <property type="entry name" value="Glyco_hydro_1"/>
    <property type="match status" value="2"/>
</dbReference>
<reference evidence="6" key="2">
    <citation type="journal article" date="2021" name="Microbiome">
        <title>Successional dynamics and alternative stable states in a saline activated sludge microbial community over 9 years.</title>
        <authorList>
            <person name="Wang Y."/>
            <person name="Ye J."/>
            <person name="Ju F."/>
            <person name="Liu L."/>
            <person name="Boyd J.A."/>
            <person name="Deng Y."/>
            <person name="Parks D.H."/>
            <person name="Jiang X."/>
            <person name="Yin X."/>
            <person name="Woodcroft B.J."/>
            <person name="Tyson G.W."/>
            <person name="Hugenholtz P."/>
            <person name="Polz M.F."/>
            <person name="Zhang T."/>
        </authorList>
    </citation>
    <scope>NUCLEOTIDE SEQUENCE</scope>
    <source>
        <strain evidence="6">HKST-UBA01</strain>
    </source>
</reference>
<dbReference type="EMBL" id="JAGQKX010000033">
    <property type="protein sequence ID" value="MCA9390120.1"/>
    <property type="molecule type" value="Genomic_DNA"/>
</dbReference>
<dbReference type="GO" id="GO:0005975">
    <property type="term" value="P:carbohydrate metabolic process"/>
    <property type="evidence" value="ECO:0007669"/>
    <property type="project" value="InterPro"/>
</dbReference>
<organism evidence="6 7">
    <name type="scientific">candidate division WWE3 bacterium</name>
    <dbReference type="NCBI Taxonomy" id="2053526"/>
    <lineage>
        <taxon>Bacteria</taxon>
        <taxon>Katanobacteria</taxon>
    </lineage>
</organism>
<reference evidence="6" key="1">
    <citation type="submission" date="2020-04" db="EMBL/GenBank/DDBJ databases">
        <authorList>
            <person name="Zhang T."/>
        </authorList>
    </citation>
    <scope>NUCLEOTIDE SEQUENCE</scope>
    <source>
        <strain evidence="6">HKST-UBA01</strain>
    </source>
</reference>
<gene>
    <name evidence="6" type="ORF">KC571_01845</name>
</gene>
<dbReference type="AlphaFoldDB" id="A0A955LGR1"/>
<accession>A0A955LGR1</accession>
<dbReference type="Proteomes" id="UP000701698">
    <property type="component" value="Unassembled WGS sequence"/>
</dbReference>
<protein>
    <submittedName>
        <fullName evidence="6">Glycoside hydrolase family 1 protein</fullName>
    </submittedName>
</protein>
<evidence type="ECO:0000256" key="5">
    <source>
        <dbReference type="RuleBase" id="RU003690"/>
    </source>
</evidence>
<comment type="similarity">
    <text evidence="1 5">Belongs to the glycosyl hydrolase 1 family.</text>
</comment>
<feature type="active site" description="Nucleophile" evidence="4">
    <location>
        <position position="311"/>
    </location>
</feature>
<proteinExistence type="inferred from homology"/>
<dbReference type="GO" id="GO:0008422">
    <property type="term" value="F:beta-glucosidase activity"/>
    <property type="evidence" value="ECO:0007669"/>
    <property type="project" value="TreeGrafter"/>
</dbReference>
<keyword evidence="2 6" id="KW-0378">Hydrolase</keyword>
<evidence type="ECO:0000313" key="7">
    <source>
        <dbReference type="Proteomes" id="UP000701698"/>
    </source>
</evidence>
<sequence length="399" mass="47183">MSDQYSFPDSFLWGTAIAAHQVEGNNKNNDWWRWEQSKTPDRKYPLEPSNEACDFYNRYEEDFDICQEFNTNAIRLSVEWARIQPKIDVYDQTAIDHYKKMFMAARERGLQIFLTLHHFTSPVWFADRGGWHARDAVAIFRQYAQVCAEEFSDYVDAFITINEPQVYALKSYTDGTWPPNLRNPWLSYYVQINLMRAHRSAYDAIKTICDTPVGLAKNIVWYDTNPFASNLIDRAAARFLNYLNDDFFLLPLMGKIDFLGLNYYFTQRLHYLRIDNPNDYVSDMGWWINPGGLGEILQKLKKYKVPIYITENGLADATDRYREHFLRDMLIACGQAILSGVDLRGYFHWSLMDNYEWHEGFWPRFGLVEIDREHNLARKPRQSFYYYAKVCQNNTVEVN</sequence>
<evidence type="ECO:0000313" key="6">
    <source>
        <dbReference type="EMBL" id="MCA9390120.1"/>
    </source>
</evidence>
<evidence type="ECO:0000256" key="2">
    <source>
        <dbReference type="ARBA" id="ARBA00022801"/>
    </source>
</evidence>
<dbReference type="PRINTS" id="PR00131">
    <property type="entry name" value="GLHYDRLASE1"/>
</dbReference>
<dbReference type="PANTHER" id="PTHR10353">
    <property type="entry name" value="GLYCOSYL HYDROLASE"/>
    <property type="match status" value="1"/>
</dbReference>
<dbReference type="PANTHER" id="PTHR10353:SF209">
    <property type="entry name" value="GALACTOLIPID GALACTOSYLTRANSFERASE SFR2, CHLOROPLASTIC"/>
    <property type="match status" value="1"/>
</dbReference>
<dbReference type="SUPFAM" id="SSF51445">
    <property type="entry name" value="(Trans)glycosidases"/>
    <property type="match status" value="1"/>
</dbReference>
<dbReference type="Gene3D" id="3.20.20.80">
    <property type="entry name" value="Glycosidases"/>
    <property type="match status" value="1"/>
</dbReference>
<evidence type="ECO:0000256" key="1">
    <source>
        <dbReference type="ARBA" id="ARBA00010838"/>
    </source>
</evidence>
<keyword evidence="3" id="KW-0326">Glycosidase</keyword>
<dbReference type="InterPro" id="IPR018120">
    <property type="entry name" value="Glyco_hydro_1_AS"/>
</dbReference>
<dbReference type="PROSITE" id="PS00572">
    <property type="entry name" value="GLYCOSYL_HYDROL_F1_1"/>
    <property type="match status" value="1"/>
</dbReference>
<name>A0A955LGR1_UNCKA</name>